<keyword evidence="2" id="KW-1185">Reference proteome</keyword>
<dbReference type="AlphaFoldDB" id="A0A8X6NV88"/>
<dbReference type="Proteomes" id="UP000887013">
    <property type="component" value="Unassembled WGS sequence"/>
</dbReference>
<sequence>MLAVPYTAAKKAAVAVKRCCRNAAVCRLPCAAIPPASPYTCHTPFAYCWPYRSTARVMPLATPYRRTIAAAKIAETS</sequence>
<dbReference type="EMBL" id="BMAW01062002">
    <property type="protein sequence ID" value="GFT33972.1"/>
    <property type="molecule type" value="Genomic_DNA"/>
</dbReference>
<reference evidence="1" key="1">
    <citation type="submission" date="2020-08" db="EMBL/GenBank/DDBJ databases">
        <title>Multicomponent nature underlies the extraordinary mechanical properties of spider dragline silk.</title>
        <authorList>
            <person name="Kono N."/>
            <person name="Nakamura H."/>
            <person name="Mori M."/>
            <person name="Yoshida Y."/>
            <person name="Ohtoshi R."/>
            <person name="Malay A.D."/>
            <person name="Moran D.A.P."/>
            <person name="Tomita M."/>
            <person name="Numata K."/>
            <person name="Arakawa K."/>
        </authorList>
    </citation>
    <scope>NUCLEOTIDE SEQUENCE</scope>
</reference>
<gene>
    <name evidence="1" type="ORF">NPIL_695511</name>
</gene>
<protein>
    <submittedName>
        <fullName evidence="1">Uncharacterized protein</fullName>
    </submittedName>
</protein>
<name>A0A8X6NV88_NEPPI</name>
<organism evidence="1 2">
    <name type="scientific">Nephila pilipes</name>
    <name type="common">Giant wood spider</name>
    <name type="synonym">Nephila maculata</name>
    <dbReference type="NCBI Taxonomy" id="299642"/>
    <lineage>
        <taxon>Eukaryota</taxon>
        <taxon>Metazoa</taxon>
        <taxon>Ecdysozoa</taxon>
        <taxon>Arthropoda</taxon>
        <taxon>Chelicerata</taxon>
        <taxon>Arachnida</taxon>
        <taxon>Araneae</taxon>
        <taxon>Araneomorphae</taxon>
        <taxon>Entelegynae</taxon>
        <taxon>Araneoidea</taxon>
        <taxon>Nephilidae</taxon>
        <taxon>Nephila</taxon>
    </lineage>
</organism>
<proteinExistence type="predicted"/>
<accession>A0A8X6NV88</accession>
<comment type="caution">
    <text evidence="1">The sequence shown here is derived from an EMBL/GenBank/DDBJ whole genome shotgun (WGS) entry which is preliminary data.</text>
</comment>
<evidence type="ECO:0000313" key="1">
    <source>
        <dbReference type="EMBL" id="GFT33972.1"/>
    </source>
</evidence>
<evidence type="ECO:0000313" key="2">
    <source>
        <dbReference type="Proteomes" id="UP000887013"/>
    </source>
</evidence>